<evidence type="ECO:0000259" key="3">
    <source>
        <dbReference type="Pfam" id="PF01636"/>
    </source>
</evidence>
<accession>A0A841E8Z4</accession>
<keyword evidence="4" id="KW-0808">Transferase</keyword>
<keyword evidence="4" id="KW-0418">Kinase</keyword>
<dbReference type="Pfam" id="PF00202">
    <property type="entry name" value="Aminotran_3"/>
    <property type="match status" value="1"/>
</dbReference>
<protein>
    <submittedName>
        <fullName evidence="4">4-aminobutyrate aminotransferase-like enzyme/Ser/Thr protein kinase RdoA (MazF antagonist)</fullName>
    </submittedName>
</protein>
<dbReference type="PANTHER" id="PTHR45688:SF13">
    <property type="entry name" value="ALANINE--GLYOXYLATE AMINOTRANSFERASE 2-LIKE"/>
    <property type="match status" value="1"/>
</dbReference>
<dbReference type="Pfam" id="PF01636">
    <property type="entry name" value="APH"/>
    <property type="match status" value="1"/>
</dbReference>
<evidence type="ECO:0000256" key="1">
    <source>
        <dbReference type="ARBA" id="ARBA00008954"/>
    </source>
</evidence>
<reference evidence="4 5" key="1">
    <citation type="submission" date="2020-08" db="EMBL/GenBank/DDBJ databases">
        <title>Sequencing the genomes of 1000 actinobacteria strains.</title>
        <authorList>
            <person name="Klenk H.-P."/>
        </authorList>
    </citation>
    <scope>NUCLEOTIDE SEQUENCE [LARGE SCALE GENOMIC DNA]</scope>
    <source>
        <strain evidence="4 5">DSM 17294</strain>
    </source>
</reference>
<dbReference type="Gene3D" id="3.90.1150.10">
    <property type="entry name" value="Aspartate Aminotransferase, domain 1"/>
    <property type="match status" value="1"/>
</dbReference>
<dbReference type="SUPFAM" id="SSF56112">
    <property type="entry name" value="Protein kinase-like (PK-like)"/>
    <property type="match status" value="1"/>
</dbReference>
<dbReference type="InterPro" id="IPR002575">
    <property type="entry name" value="Aminoglycoside_PTrfase"/>
</dbReference>
<dbReference type="PANTHER" id="PTHR45688">
    <property type="match status" value="1"/>
</dbReference>
<dbReference type="PROSITE" id="PS00600">
    <property type="entry name" value="AA_TRANSFER_CLASS_3"/>
    <property type="match status" value="1"/>
</dbReference>
<dbReference type="InterPro" id="IPR015422">
    <property type="entry name" value="PyrdxlP-dep_Trfase_small"/>
</dbReference>
<dbReference type="InterPro" id="IPR015424">
    <property type="entry name" value="PyrdxlP-dep_Trfase"/>
</dbReference>
<gene>
    <name evidence="4" type="ORF">HDA44_007059</name>
</gene>
<comment type="caution">
    <text evidence="4">The sequence shown here is derived from an EMBL/GenBank/DDBJ whole genome shotgun (WGS) entry which is preliminary data.</text>
</comment>
<dbReference type="RefSeq" id="WP_202887740.1">
    <property type="nucleotide sequence ID" value="NZ_BAAAVN010000012.1"/>
</dbReference>
<name>A0A841E8Z4_9ACTN</name>
<dbReference type="InterPro" id="IPR049704">
    <property type="entry name" value="Aminotrans_3_PPA_site"/>
</dbReference>
<comment type="similarity">
    <text evidence="1">Belongs to the class-III pyridoxal-phosphate-dependent aminotransferase family.</text>
</comment>
<sequence>MTSSGELWSTVGDELAAQIAGRHFGISGTVRRLDGERDLNYRVSTDDGSRYVLKLHHPDSDPRELDLQNEVLRHLARSSVDLAPRVVSTASGQSIAQVEWVDGIRYARLLSWLDGVPWADSPATPERMTDLGRRLAEIDVALADFAHPADRRPELAWRITAAPQIAAQAMTMAGAIDESLRPVVARVVDRYTQHTRPALRGLPEQVVHHDANEHNILLDASGSVAGIIDFGDVVRVPRITELAVACAYAMQGHDDPIGAILPLVSGYDAIAPLGVAELDVLVDLIAVRLAMSVCMSARQLADDPANTYLGISQAGVRSALITLDGLDRELGTFRLRDHVGFEANPAARSVRQYFESGRAEPAPIVAAGTRPDVTTTHYGEQVTEGISLLREVAAVPDSPVYVPLDGVVFEVGDDRVATTHRTPDGTEFWTVIHGIVPGLEPGTAVERSQSIGRTGPAGRVGVQLATHRSGLTTPVRDGDADLWRSICPDPNLLIGDPDPGSVRPRRHSEDLARLRTVNFSRAMDISYRQPLHIVRGEGAYLFDRDGNRWLDLVNNVCHVGHAHPRVTAAAHRQATVLNTNTRYLHESIVEYARRIVELMPDPLRVCFFVNSGSEANDLALRLAAAHTGSRDVLVLDHAYHGNLSSLIGLSPYKFARSGGEGPPGTTWVCELPDVYRGRLRAGRDQDLAKGYAVSVDDRLSELHAAGRSPAAFFVESLQSCGGQIVLPDGYLRQTFAAVRAAGGICVADEVQVGLGRVGSHLWGFEMQGAVPDIVTLGKPLGNGHPLAAVITTPEVARSFETGMEWFNTFGGNPVSAEVGLSVLDVLRDEGLQANAAAVGDRMLSGLRELAARHSLIGDVRGAGLFIGIELSHDDRRPAAAEAAAVKEAAKRRGVLLSTDGPDGNVLKIKPPLVLSAAGCDHFLEVFDAALGAGEFTPASP</sequence>
<dbReference type="CDD" id="cd00610">
    <property type="entry name" value="OAT_like"/>
    <property type="match status" value="1"/>
</dbReference>
<dbReference type="GO" id="GO:0030170">
    <property type="term" value="F:pyridoxal phosphate binding"/>
    <property type="evidence" value="ECO:0007669"/>
    <property type="project" value="InterPro"/>
</dbReference>
<dbReference type="GO" id="GO:0008483">
    <property type="term" value="F:transaminase activity"/>
    <property type="evidence" value="ECO:0007669"/>
    <property type="project" value="UniProtKB-KW"/>
</dbReference>
<dbReference type="Gene3D" id="3.90.1200.10">
    <property type="match status" value="1"/>
</dbReference>
<dbReference type="Proteomes" id="UP000558997">
    <property type="component" value="Unassembled WGS sequence"/>
</dbReference>
<dbReference type="EMBL" id="JACHNF010000001">
    <property type="protein sequence ID" value="MBB5983718.1"/>
    <property type="molecule type" value="Genomic_DNA"/>
</dbReference>
<dbReference type="InterPro" id="IPR005814">
    <property type="entry name" value="Aminotrans_3"/>
</dbReference>
<dbReference type="GO" id="GO:0016301">
    <property type="term" value="F:kinase activity"/>
    <property type="evidence" value="ECO:0007669"/>
    <property type="project" value="UniProtKB-KW"/>
</dbReference>
<feature type="domain" description="Aminoglycoside phosphotransferase" evidence="3">
    <location>
        <begin position="33"/>
        <end position="254"/>
    </location>
</feature>
<dbReference type="Gene3D" id="3.40.640.10">
    <property type="entry name" value="Type I PLP-dependent aspartate aminotransferase-like (Major domain)"/>
    <property type="match status" value="1"/>
</dbReference>
<dbReference type="SUPFAM" id="SSF53383">
    <property type="entry name" value="PLP-dependent transferases"/>
    <property type="match status" value="1"/>
</dbReference>
<dbReference type="AlphaFoldDB" id="A0A841E8Z4"/>
<evidence type="ECO:0000313" key="4">
    <source>
        <dbReference type="EMBL" id="MBB5983718.1"/>
    </source>
</evidence>
<evidence type="ECO:0000256" key="2">
    <source>
        <dbReference type="ARBA" id="ARBA00022898"/>
    </source>
</evidence>
<dbReference type="InterPro" id="IPR015421">
    <property type="entry name" value="PyrdxlP-dep_Trfase_major"/>
</dbReference>
<organism evidence="4 5">
    <name type="scientific">Kribbella solani</name>
    <dbReference type="NCBI Taxonomy" id="236067"/>
    <lineage>
        <taxon>Bacteria</taxon>
        <taxon>Bacillati</taxon>
        <taxon>Actinomycetota</taxon>
        <taxon>Actinomycetes</taxon>
        <taxon>Propionibacteriales</taxon>
        <taxon>Kribbellaceae</taxon>
        <taxon>Kribbella</taxon>
    </lineage>
</organism>
<dbReference type="Gene3D" id="3.30.200.20">
    <property type="entry name" value="Phosphorylase Kinase, domain 1"/>
    <property type="match status" value="1"/>
</dbReference>
<dbReference type="InterPro" id="IPR011009">
    <property type="entry name" value="Kinase-like_dom_sf"/>
</dbReference>
<keyword evidence="4" id="KW-0032">Aminotransferase</keyword>
<keyword evidence="5" id="KW-1185">Reference proteome</keyword>
<keyword evidence="2" id="KW-0663">Pyridoxal phosphate</keyword>
<evidence type="ECO:0000313" key="5">
    <source>
        <dbReference type="Proteomes" id="UP000558997"/>
    </source>
</evidence>
<proteinExistence type="inferred from homology"/>